<keyword evidence="4" id="KW-1185">Reference proteome</keyword>
<dbReference type="STRING" id="113226.A0A139IKY6"/>
<dbReference type="OrthoDB" id="5313079at2759"/>
<feature type="transmembrane region" description="Helical" evidence="2">
    <location>
        <begin position="204"/>
        <end position="222"/>
    </location>
</feature>
<evidence type="ECO:0000313" key="4">
    <source>
        <dbReference type="Proteomes" id="UP000073492"/>
    </source>
</evidence>
<gene>
    <name evidence="3" type="ORF">AC579_10602</name>
</gene>
<evidence type="ECO:0008006" key="5">
    <source>
        <dbReference type="Google" id="ProtNLM"/>
    </source>
</evidence>
<feature type="transmembrane region" description="Helical" evidence="2">
    <location>
        <begin position="270"/>
        <end position="288"/>
    </location>
</feature>
<organism evidence="3 4">
    <name type="scientific">Pseudocercospora musae</name>
    <dbReference type="NCBI Taxonomy" id="113226"/>
    <lineage>
        <taxon>Eukaryota</taxon>
        <taxon>Fungi</taxon>
        <taxon>Dikarya</taxon>
        <taxon>Ascomycota</taxon>
        <taxon>Pezizomycotina</taxon>
        <taxon>Dothideomycetes</taxon>
        <taxon>Dothideomycetidae</taxon>
        <taxon>Mycosphaerellales</taxon>
        <taxon>Mycosphaerellaceae</taxon>
        <taxon>Pseudocercospora</taxon>
    </lineage>
</organism>
<accession>A0A139IKY6</accession>
<feature type="transmembrane region" description="Helical" evidence="2">
    <location>
        <begin position="88"/>
        <end position="110"/>
    </location>
</feature>
<name>A0A139IKY6_9PEZI</name>
<protein>
    <recommendedName>
        <fullName evidence="5">RGS domain-containing protein</fullName>
    </recommendedName>
</protein>
<reference evidence="3 4" key="1">
    <citation type="submission" date="2015-07" db="EMBL/GenBank/DDBJ databases">
        <title>Comparative genomics of the Sigatoka disease complex on banana suggests a link between parallel evolutionary changes in Pseudocercospora fijiensis and Pseudocercospora eumusae and increased virulence on the banana host.</title>
        <authorList>
            <person name="Chang T.-C."/>
            <person name="Salvucci A."/>
            <person name="Crous P.W."/>
            <person name="Stergiopoulos I."/>
        </authorList>
    </citation>
    <scope>NUCLEOTIDE SEQUENCE [LARGE SCALE GENOMIC DNA]</scope>
    <source>
        <strain evidence="3 4">CBS 116634</strain>
    </source>
</reference>
<keyword evidence="2" id="KW-0812">Transmembrane</keyword>
<dbReference type="EMBL" id="LFZO01000058">
    <property type="protein sequence ID" value="KXT15443.1"/>
    <property type="molecule type" value="Genomic_DNA"/>
</dbReference>
<dbReference type="SUPFAM" id="SSF48097">
    <property type="entry name" value="Regulator of G-protein signaling, RGS"/>
    <property type="match status" value="1"/>
</dbReference>
<feature type="compositionally biased region" description="Basic and acidic residues" evidence="1">
    <location>
        <begin position="448"/>
        <end position="458"/>
    </location>
</feature>
<feature type="compositionally biased region" description="Low complexity" evidence="1">
    <location>
        <begin position="316"/>
        <end position="328"/>
    </location>
</feature>
<feature type="region of interest" description="Disordered" evidence="1">
    <location>
        <begin position="306"/>
        <end position="335"/>
    </location>
</feature>
<feature type="transmembrane region" description="Helical" evidence="2">
    <location>
        <begin position="151"/>
        <end position="171"/>
    </location>
</feature>
<dbReference type="AlphaFoldDB" id="A0A139IKY6"/>
<dbReference type="Proteomes" id="UP000073492">
    <property type="component" value="Unassembled WGS sequence"/>
</dbReference>
<evidence type="ECO:0000256" key="1">
    <source>
        <dbReference type="SAM" id="MobiDB-lite"/>
    </source>
</evidence>
<feature type="region of interest" description="Disordered" evidence="1">
    <location>
        <begin position="448"/>
        <end position="525"/>
    </location>
</feature>
<evidence type="ECO:0000256" key="2">
    <source>
        <dbReference type="SAM" id="Phobius"/>
    </source>
</evidence>
<proteinExistence type="predicted"/>
<keyword evidence="2" id="KW-0472">Membrane</keyword>
<feature type="transmembrane region" description="Helical" evidence="2">
    <location>
        <begin position="55"/>
        <end position="76"/>
    </location>
</feature>
<evidence type="ECO:0000313" key="3">
    <source>
        <dbReference type="EMBL" id="KXT15443.1"/>
    </source>
</evidence>
<feature type="compositionally biased region" description="Basic and acidic residues" evidence="1">
    <location>
        <begin position="476"/>
        <end position="495"/>
    </location>
</feature>
<feature type="transmembrane region" description="Helical" evidence="2">
    <location>
        <begin position="234"/>
        <end position="258"/>
    </location>
</feature>
<keyword evidence="2" id="KW-1133">Transmembrane helix</keyword>
<feature type="transmembrane region" description="Helical" evidence="2">
    <location>
        <begin position="22"/>
        <end position="43"/>
    </location>
</feature>
<sequence length="583" mass="65742">MPLNPKGRDWGSLVNWDDLGKAYAGFIVAWTAILLAGVAWMISNRNLPLVRMRNVPVAITSVIFLHVYLVKILLAYTTNGHFLCSAEFWIMSIYLPFGIALFQANLAQLYSISEQQKKLLSSPASVSSLLSRTSRNPCKIWNSLSQLNKTYVYIGLGMLIQFVISAVLYATTPELQGDWRSYGKVTHAKGQALCRKSLQWIPSAFWQLLWSWVFGLYTLYNIRNIRDTHYWRLGTWLCIISGLPGTPLWLAAVFNISWKPVNIRWVPPMWLAPGILVMQIVTIFFPIYEAYESRRQMRNTPSAIKDWEENDRGHPSHSSSMNTSSDLSKPSSYGLSTQSKEISSIASLEKALAINPMPLLHFAANKDFTAENIIFLMRVREWRQAWASAPRDPPTGDVTSHARNLLFRLAVEIYMVCVLDTISEFPINIDHCVRMQLDLLFEPAVPEAKKHGSSDTEHGSNPFDIEMNSTSNNTHIDQEVKRIALTRGESDDSRKKPTTVALYSVPTTPTREEDDDDDGDEKPIFAANPAVAPLGSARAKIRAGFDEKVFDAAEASIKYLVLTNTWRKFVQEAQQSSSNVDLV</sequence>
<comment type="caution">
    <text evidence="3">The sequence shown here is derived from an EMBL/GenBank/DDBJ whole genome shotgun (WGS) entry which is preliminary data.</text>
</comment>
<dbReference type="InterPro" id="IPR036305">
    <property type="entry name" value="RGS_sf"/>
</dbReference>